<dbReference type="AlphaFoldDB" id="A0A0C2BN40"/>
<proteinExistence type="predicted"/>
<organism evidence="1 2">
    <name type="scientific">Noviherbaspirillum autotrophicum</name>
    <dbReference type="NCBI Taxonomy" id="709839"/>
    <lineage>
        <taxon>Bacteria</taxon>
        <taxon>Pseudomonadati</taxon>
        <taxon>Pseudomonadota</taxon>
        <taxon>Betaproteobacteria</taxon>
        <taxon>Burkholderiales</taxon>
        <taxon>Oxalobacteraceae</taxon>
        <taxon>Noviherbaspirillum</taxon>
    </lineage>
</organism>
<evidence type="ECO:0000313" key="1">
    <source>
        <dbReference type="EMBL" id="KIF81409.1"/>
    </source>
</evidence>
<sequence>MDTTSLIITDSRPLIDLAMADELDTLLTLAPAMRVLIPDMVRHDLVAHVEIPGAPDALEWIRNNDGRNVSVLCTEELEEFIVLRHAADGTATRSHNEHAAAEILGRELARGADAVILLLDDASAGHAHFLKNLPENVLLMSTCSYLDKLKSRQIRATVSALLQRFMARGRQRIR</sequence>
<keyword evidence="2" id="KW-1185">Reference proteome</keyword>
<dbReference type="RefSeq" id="WP_040040237.1">
    <property type="nucleotide sequence ID" value="NZ_JWJG01000028.1"/>
</dbReference>
<comment type="caution">
    <text evidence="1">The sequence shown here is derived from an EMBL/GenBank/DDBJ whole genome shotgun (WGS) entry which is preliminary data.</text>
</comment>
<dbReference type="Proteomes" id="UP000031572">
    <property type="component" value="Unassembled WGS sequence"/>
</dbReference>
<evidence type="ECO:0000313" key="2">
    <source>
        <dbReference type="Proteomes" id="UP000031572"/>
    </source>
</evidence>
<name>A0A0C2BN40_9BURK</name>
<dbReference type="EMBL" id="JWJG01000028">
    <property type="protein sequence ID" value="KIF81409.1"/>
    <property type="molecule type" value="Genomic_DNA"/>
</dbReference>
<gene>
    <name evidence="1" type="ORF">TSA66_12250</name>
</gene>
<evidence type="ECO:0008006" key="3">
    <source>
        <dbReference type="Google" id="ProtNLM"/>
    </source>
</evidence>
<protein>
    <recommendedName>
        <fullName evidence="3">PIN domain-containing protein</fullName>
    </recommendedName>
</protein>
<dbReference type="OrthoDB" id="8774911at2"/>
<accession>A0A0C2BN40</accession>
<reference evidence="1 2" key="1">
    <citation type="submission" date="2014-12" db="EMBL/GenBank/DDBJ databases">
        <title>Denitrispirillum autotrophicum gen. nov., sp. nov., Denitrifying, Facultatively Autotrophic Bacteria Isolated from Rice Paddy Soil.</title>
        <authorList>
            <person name="Ishii S."/>
            <person name="Ashida N."/>
            <person name="Ohno H."/>
            <person name="Otsuka S."/>
            <person name="Yokota A."/>
            <person name="Senoo K."/>
        </authorList>
    </citation>
    <scope>NUCLEOTIDE SEQUENCE [LARGE SCALE GENOMIC DNA]</scope>
    <source>
        <strain evidence="1 2">TSA66</strain>
    </source>
</reference>